<proteinExistence type="predicted"/>
<dbReference type="PANTHER" id="PTHR43280:SF10">
    <property type="entry name" value="REGULATORY PROTEIN POCR"/>
    <property type="match status" value="1"/>
</dbReference>
<evidence type="ECO:0000256" key="1">
    <source>
        <dbReference type="ARBA" id="ARBA00023015"/>
    </source>
</evidence>
<dbReference type="InterPro" id="IPR009057">
    <property type="entry name" value="Homeodomain-like_sf"/>
</dbReference>
<dbReference type="PANTHER" id="PTHR43280">
    <property type="entry name" value="ARAC-FAMILY TRANSCRIPTIONAL REGULATOR"/>
    <property type="match status" value="1"/>
</dbReference>
<evidence type="ECO:0000313" key="7">
    <source>
        <dbReference type="EMBL" id="MCA2018193.1"/>
    </source>
</evidence>
<dbReference type="Gene3D" id="1.10.10.60">
    <property type="entry name" value="Homeodomain-like"/>
    <property type="match status" value="2"/>
</dbReference>
<gene>
    <name evidence="7" type="ORF">LDJ79_18885</name>
</gene>
<dbReference type="Gene3D" id="3.40.50.2300">
    <property type="match status" value="1"/>
</dbReference>
<feature type="domain" description="HTH araC/xylS-type" evidence="5">
    <location>
        <begin position="249"/>
        <end position="347"/>
    </location>
</feature>
<reference evidence="8" key="1">
    <citation type="submission" date="2023-07" db="EMBL/GenBank/DDBJ databases">
        <title>Molecular identification of indigenous halophilic bacteria isolated from red sea cost, biodegradation of synthetic dyes and assessment of degraded metabolite toxicity.</title>
        <authorList>
            <person name="Chaieb K."/>
            <person name="Altayb H.N."/>
        </authorList>
    </citation>
    <scope>NUCLEOTIDE SEQUENCE [LARGE SCALE GENOMIC DNA]</scope>
    <source>
        <strain evidence="8">K20</strain>
    </source>
</reference>
<dbReference type="SMART" id="SM00448">
    <property type="entry name" value="REC"/>
    <property type="match status" value="1"/>
</dbReference>
<accession>A0ABS7YS62</accession>
<dbReference type="PROSITE" id="PS01124">
    <property type="entry name" value="HTH_ARAC_FAMILY_2"/>
    <property type="match status" value="1"/>
</dbReference>
<dbReference type="InterPro" id="IPR011006">
    <property type="entry name" value="CheY-like_superfamily"/>
</dbReference>
<comment type="caution">
    <text evidence="7">The sequence shown here is derived from an EMBL/GenBank/DDBJ whole genome shotgun (WGS) entry which is preliminary data.</text>
</comment>
<dbReference type="Proteomes" id="UP001199044">
    <property type="component" value="Unassembled WGS sequence"/>
</dbReference>
<evidence type="ECO:0000256" key="3">
    <source>
        <dbReference type="ARBA" id="ARBA00023163"/>
    </source>
</evidence>
<dbReference type="InterPro" id="IPR001789">
    <property type="entry name" value="Sig_transdc_resp-reg_receiver"/>
</dbReference>
<evidence type="ECO:0000259" key="5">
    <source>
        <dbReference type="PROSITE" id="PS01124"/>
    </source>
</evidence>
<organism evidence="7 8">
    <name type="scientific">Vibrio tritonius</name>
    <dbReference type="NCBI Taxonomy" id="1435069"/>
    <lineage>
        <taxon>Bacteria</taxon>
        <taxon>Pseudomonadati</taxon>
        <taxon>Pseudomonadota</taxon>
        <taxon>Gammaproteobacteria</taxon>
        <taxon>Vibrionales</taxon>
        <taxon>Vibrionaceae</taxon>
        <taxon>Vibrio</taxon>
    </lineage>
</organism>
<dbReference type="Pfam" id="PF12833">
    <property type="entry name" value="HTH_18"/>
    <property type="match status" value="1"/>
</dbReference>
<dbReference type="RefSeq" id="WP_225251695.1">
    <property type="nucleotide sequence ID" value="NZ_JAIWIU010000153.1"/>
</dbReference>
<name>A0ABS7YS62_9VIBR</name>
<keyword evidence="4" id="KW-0597">Phosphoprotein</keyword>
<dbReference type="InterPro" id="IPR018060">
    <property type="entry name" value="HTH_AraC"/>
</dbReference>
<evidence type="ECO:0000313" key="8">
    <source>
        <dbReference type="Proteomes" id="UP001199044"/>
    </source>
</evidence>
<keyword evidence="1" id="KW-0805">Transcription regulation</keyword>
<dbReference type="CDD" id="cd17536">
    <property type="entry name" value="REC_YesN-like"/>
    <property type="match status" value="1"/>
</dbReference>
<feature type="modified residue" description="4-aspartylphosphate" evidence="4">
    <location>
        <position position="55"/>
    </location>
</feature>
<dbReference type="SMART" id="SM00342">
    <property type="entry name" value="HTH_ARAC"/>
    <property type="match status" value="1"/>
</dbReference>
<feature type="domain" description="Response regulatory" evidence="6">
    <location>
        <begin position="3"/>
        <end position="120"/>
    </location>
</feature>
<evidence type="ECO:0000256" key="2">
    <source>
        <dbReference type="ARBA" id="ARBA00023125"/>
    </source>
</evidence>
<keyword evidence="2" id="KW-0238">DNA-binding</keyword>
<evidence type="ECO:0000259" key="6">
    <source>
        <dbReference type="PROSITE" id="PS50110"/>
    </source>
</evidence>
<protein>
    <submittedName>
        <fullName evidence="7">AraC family transcriptional regulator</fullName>
    </submittedName>
</protein>
<keyword evidence="8" id="KW-1185">Reference proteome</keyword>
<dbReference type="PROSITE" id="PS50110">
    <property type="entry name" value="RESPONSE_REGULATORY"/>
    <property type="match status" value="1"/>
</dbReference>
<sequence length="360" mass="40561">MYNIVIVEDEPIELESLNRIVSQCVDNVVLHEASTGKQAIELIDSLKQIDMMLVDINIPLPNGKEVIEYLKAKNSTTKVVVTSANDDFDMLRSMLSLRVEDYLLKPVKKATLTETINRTLGVDRQTMSASRAMKQNITDLLDHAQCAQWHDYLLKQVNQAFQKAQAGTDASLQLKELFDTIRIHLARPNDQYATVHTKLNSLAQEVERYGLTPSLYAHLILSLLRLSHEIFSMTPITAKLQSSHQAFLQRATLHIERHILEKLTLDDIAKHAFVSACYLSRGFKNQCGVGVSNYITQRKIAIACGLLQYSDLNMNTIALELAWQDANYFCRVFKKTVGMTPSAYRQLHASPQRSAAIVTG</sequence>
<keyword evidence="3" id="KW-0804">Transcription</keyword>
<dbReference type="SUPFAM" id="SSF52172">
    <property type="entry name" value="CheY-like"/>
    <property type="match status" value="1"/>
</dbReference>
<dbReference type="EMBL" id="JAIWIU010000153">
    <property type="protein sequence ID" value="MCA2018193.1"/>
    <property type="molecule type" value="Genomic_DNA"/>
</dbReference>
<dbReference type="SUPFAM" id="SSF46689">
    <property type="entry name" value="Homeodomain-like"/>
    <property type="match status" value="2"/>
</dbReference>
<evidence type="ECO:0000256" key="4">
    <source>
        <dbReference type="PROSITE-ProRule" id="PRU00169"/>
    </source>
</evidence>
<dbReference type="Pfam" id="PF00072">
    <property type="entry name" value="Response_reg"/>
    <property type="match status" value="1"/>
</dbReference>